<gene>
    <name evidence="2" type="ORF">A2Z11_01485</name>
</gene>
<feature type="transmembrane region" description="Helical" evidence="1">
    <location>
        <begin position="90"/>
        <end position="110"/>
    </location>
</feature>
<sequence>MKKLTVQEYIDLSQTSISDFFTDFVPILTNIVAALVAVALGVVIGWILKRIVEEISRAVSLERFLSGLPFYSNLTKSHDKTDVTTLVGEVVRWIAIIVFLIPAVASIQIGGSDVAFSAVFGYISNVIVASLYLLFGFVVAWFIHRVITAVGVTVGNNPAHLIANIAYLAIVVYAALQALGQLGIGADMIRLGIIAALAAGALGFGLAAKESAADLIKRFMDRTK</sequence>
<feature type="transmembrane region" description="Helical" evidence="1">
    <location>
        <begin position="122"/>
        <end position="147"/>
    </location>
</feature>
<keyword evidence="1" id="KW-0812">Transmembrane</keyword>
<keyword evidence="1" id="KW-0472">Membrane</keyword>
<feature type="transmembrane region" description="Helical" evidence="1">
    <location>
        <begin position="27"/>
        <end position="48"/>
    </location>
</feature>
<dbReference type="Gene3D" id="1.10.287.1260">
    <property type="match status" value="1"/>
</dbReference>
<comment type="caution">
    <text evidence="2">The sequence shown here is derived from an EMBL/GenBank/DDBJ whole genome shotgun (WGS) entry which is preliminary data.</text>
</comment>
<dbReference type="InterPro" id="IPR008910">
    <property type="entry name" value="MSC_TM_helix"/>
</dbReference>
<evidence type="ECO:0000313" key="3">
    <source>
        <dbReference type="Proteomes" id="UP000176389"/>
    </source>
</evidence>
<feature type="transmembrane region" description="Helical" evidence="1">
    <location>
        <begin position="159"/>
        <end position="176"/>
    </location>
</feature>
<proteinExistence type="predicted"/>
<feature type="transmembrane region" description="Helical" evidence="1">
    <location>
        <begin position="188"/>
        <end position="208"/>
    </location>
</feature>
<dbReference type="AlphaFoldDB" id="A0A1G1WGK4"/>
<dbReference type="STRING" id="1802596.A2Z11_01485"/>
<keyword evidence="1" id="KW-1133">Transmembrane helix</keyword>
<dbReference type="EMBL" id="MHCS01000009">
    <property type="protein sequence ID" value="OGY26836.1"/>
    <property type="molecule type" value="Genomic_DNA"/>
</dbReference>
<reference evidence="2 3" key="1">
    <citation type="journal article" date="2016" name="Nat. Commun.">
        <title>Thousands of microbial genomes shed light on interconnected biogeochemical processes in an aquifer system.</title>
        <authorList>
            <person name="Anantharaman K."/>
            <person name="Brown C.T."/>
            <person name="Hug L.A."/>
            <person name="Sharon I."/>
            <person name="Castelle C.J."/>
            <person name="Probst A.J."/>
            <person name="Thomas B.C."/>
            <person name="Singh A."/>
            <person name="Wilkins M.J."/>
            <person name="Karaoz U."/>
            <person name="Brodie E.L."/>
            <person name="Williams K.H."/>
            <person name="Hubbard S.S."/>
            <person name="Banfield J.F."/>
        </authorList>
    </citation>
    <scope>NUCLEOTIDE SEQUENCE [LARGE SCALE GENOMIC DNA]</scope>
</reference>
<evidence type="ECO:0000313" key="2">
    <source>
        <dbReference type="EMBL" id="OGY26836.1"/>
    </source>
</evidence>
<protein>
    <submittedName>
        <fullName evidence="2">Uncharacterized protein</fullName>
    </submittedName>
</protein>
<name>A0A1G1WGK4_9BACT</name>
<dbReference type="Proteomes" id="UP000176389">
    <property type="component" value="Unassembled WGS sequence"/>
</dbReference>
<dbReference type="Pfam" id="PF05552">
    <property type="entry name" value="MS_channel_1st_1"/>
    <property type="match status" value="1"/>
</dbReference>
<organism evidence="2 3">
    <name type="scientific">Candidatus Woykebacteria bacterium RBG_16_43_9</name>
    <dbReference type="NCBI Taxonomy" id="1802596"/>
    <lineage>
        <taxon>Bacteria</taxon>
        <taxon>Candidatus Woykeibacteriota</taxon>
    </lineage>
</organism>
<evidence type="ECO:0000256" key="1">
    <source>
        <dbReference type="SAM" id="Phobius"/>
    </source>
</evidence>
<accession>A0A1G1WGK4</accession>